<dbReference type="OrthoDB" id="8719506at2"/>
<proteinExistence type="predicted"/>
<evidence type="ECO:0000313" key="1">
    <source>
        <dbReference type="EMBL" id="ACC76132.1"/>
    </source>
</evidence>
<name>B2JU79_PARP8</name>
<protein>
    <submittedName>
        <fullName evidence="1">GP66</fullName>
    </submittedName>
</protein>
<evidence type="ECO:0000313" key="2">
    <source>
        <dbReference type="Proteomes" id="UP000001192"/>
    </source>
</evidence>
<dbReference type="EMBL" id="CP001045">
    <property type="protein sequence ID" value="ACC76132.1"/>
    <property type="molecule type" value="Genomic_DNA"/>
</dbReference>
<gene>
    <name evidence="1" type="ordered locus">Bphy_7131</name>
</gene>
<keyword evidence="1" id="KW-0614">Plasmid</keyword>
<accession>B2JU79</accession>
<dbReference type="Proteomes" id="UP000001192">
    <property type="component" value="Plasmid pBPHY01"/>
</dbReference>
<geneLocation type="plasmid" evidence="1 2">
    <name>pBPHY01</name>
</geneLocation>
<keyword evidence="2" id="KW-1185">Reference proteome</keyword>
<reference evidence="2" key="1">
    <citation type="journal article" date="2014" name="Stand. Genomic Sci.">
        <title>Complete genome sequence of Burkholderia phymatum STM815(T), a broad host range and efficient nitrogen-fixing symbiont of Mimosa species.</title>
        <authorList>
            <person name="Moulin L."/>
            <person name="Klonowska A."/>
            <person name="Caroline B."/>
            <person name="Booth K."/>
            <person name="Vriezen J.A."/>
            <person name="Melkonian R."/>
            <person name="James E.K."/>
            <person name="Young J.P."/>
            <person name="Bena G."/>
            <person name="Hauser L."/>
            <person name="Land M."/>
            <person name="Kyrpides N."/>
            <person name="Bruce D."/>
            <person name="Chain P."/>
            <person name="Copeland A."/>
            <person name="Pitluck S."/>
            <person name="Woyke T."/>
            <person name="Lizotte-Waniewski M."/>
            <person name="Bristow J."/>
            <person name="Riley M."/>
        </authorList>
    </citation>
    <scope>NUCLEOTIDE SEQUENCE [LARGE SCALE GENOMIC DNA]</scope>
    <source>
        <strain evidence="2">DSM 17167 / CIP 108236 / LMG 21445 / STM815</strain>
        <plasmid evidence="2">Plasmid pBPHY01</plasmid>
    </source>
</reference>
<dbReference type="AlphaFoldDB" id="B2JU79"/>
<organism evidence="1 2">
    <name type="scientific">Paraburkholderia phymatum (strain DSM 17167 / CIP 108236 / LMG 21445 / STM815)</name>
    <name type="common">Burkholderia phymatum</name>
    <dbReference type="NCBI Taxonomy" id="391038"/>
    <lineage>
        <taxon>Bacteria</taxon>
        <taxon>Pseudomonadati</taxon>
        <taxon>Pseudomonadota</taxon>
        <taxon>Betaproteobacteria</taxon>
        <taxon>Burkholderiales</taxon>
        <taxon>Burkholderiaceae</taxon>
        <taxon>Paraburkholderia</taxon>
    </lineage>
</organism>
<dbReference type="HOGENOM" id="CLU_1388002_0_0_4"/>
<dbReference type="RefSeq" id="WP_012406288.1">
    <property type="nucleotide sequence ID" value="NC_010625.1"/>
</dbReference>
<sequence length="200" mass="23126">MSQIFMSVPRALHFAYLIQAYPAAPESLLARVMRQHIEQCDVWEPRRARVVDFGGLNSLEVRAECASIRKHVERELTDLPCAVIKARYGLTDFTDAGGDRRYFFSRERANAIRWLSSDWAQAQFADVCESVLDLLIARHFTDRRRTPITLRGLAETFGRNHTYYRRIANRLEEQLILIENRALDDLTPLFTAEHHGHSIA</sequence>
<dbReference type="KEGG" id="bph:Bphy_7131"/>